<dbReference type="EMBL" id="BMZN01000004">
    <property type="protein sequence ID" value="GHC52489.1"/>
    <property type="molecule type" value="Genomic_DNA"/>
</dbReference>
<sequence>MRAWNSTLRAGGPLRTYKPMKVTDWKKRTPKKRVGRHDAKLRNAVRGHPCYLQIPGLCRSYPDDPTVVPCHPNWLEYDKAGALKAPDFYTVPGCHACHAELDQGRRFTRDEKKTIWERAFAAWRPVRDKEFV</sequence>
<keyword evidence="2" id="KW-1185">Reference proteome</keyword>
<evidence type="ECO:0000313" key="1">
    <source>
        <dbReference type="EMBL" id="GHC52489.1"/>
    </source>
</evidence>
<gene>
    <name evidence="1" type="ORF">GCM10010096_25760</name>
</gene>
<evidence type="ECO:0000313" key="2">
    <source>
        <dbReference type="Proteomes" id="UP000608923"/>
    </source>
</evidence>
<reference evidence="2" key="1">
    <citation type="journal article" date="2019" name="Int. J. Syst. Evol. Microbiol.">
        <title>The Global Catalogue of Microorganisms (GCM) 10K type strain sequencing project: providing services to taxonomists for standard genome sequencing and annotation.</title>
        <authorList>
            <consortium name="The Broad Institute Genomics Platform"/>
            <consortium name="The Broad Institute Genome Sequencing Center for Infectious Disease"/>
            <person name="Wu L."/>
            <person name="Ma J."/>
        </authorList>
    </citation>
    <scope>NUCLEOTIDE SEQUENCE [LARGE SCALE GENOMIC DNA]</scope>
    <source>
        <strain evidence="2">KCTC 42083</strain>
    </source>
</reference>
<dbReference type="RefSeq" id="WP_189392975.1">
    <property type="nucleotide sequence ID" value="NZ_BMZN01000004.1"/>
</dbReference>
<name>A0A8H9IQD2_9BURK</name>
<dbReference type="InterPro" id="IPR010774">
    <property type="entry name" value="YbcO"/>
</dbReference>
<dbReference type="AlphaFoldDB" id="A0A8H9IQD2"/>
<evidence type="ECO:0008006" key="3">
    <source>
        <dbReference type="Google" id="ProtNLM"/>
    </source>
</evidence>
<dbReference type="Proteomes" id="UP000608923">
    <property type="component" value="Unassembled WGS sequence"/>
</dbReference>
<dbReference type="Pfam" id="PF07102">
    <property type="entry name" value="YbcO"/>
    <property type="match status" value="1"/>
</dbReference>
<accession>A0A8H9IQD2</accession>
<dbReference type="Gene3D" id="3.30.50.20">
    <property type="entry name" value="prophage-derive protein ybcO"/>
    <property type="match status" value="1"/>
</dbReference>
<proteinExistence type="predicted"/>
<protein>
    <recommendedName>
        <fullName evidence="3">DUF1364 family protein</fullName>
    </recommendedName>
</protein>
<organism evidence="1 2">
    <name type="scientific">Alcaligenes pakistanensis</name>
    <dbReference type="NCBI Taxonomy" id="1482717"/>
    <lineage>
        <taxon>Bacteria</taxon>
        <taxon>Pseudomonadati</taxon>
        <taxon>Pseudomonadota</taxon>
        <taxon>Betaproteobacteria</taxon>
        <taxon>Burkholderiales</taxon>
        <taxon>Alcaligenaceae</taxon>
        <taxon>Alcaligenes</taxon>
    </lineage>
</organism>
<comment type="caution">
    <text evidence="1">The sequence shown here is derived from an EMBL/GenBank/DDBJ whole genome shotgun (WGS) entry which is preliminary data.</text>
</comment>